<dbReference type="PROSITE" id="PS51186">
    <property type="entry name" value="GNAT"/>
    <property type="match status" value="1"/>
</dbReference>
<organism evidence="2 3">
    <name type="scientific">Pedobacter soli</name>
    <dbReference type="NCBI Taxonomy" id="390242"/>
    <lineage>
        <taxon>Bacteria</taxon>
        <taxon>Pseudomonadati</taxon>
        <taxon>Bacteroidota</taxon>
        <taxon>Sphingobacteriia</taxon>
        <taxon>Sphingobacteriales</taxon>
        <taxon>Sphingobacteriaceae</taxon>
        <taxon>Pedobacter</taxon>
    </lineage>
</organism>
<gene>
    <name evidence="2" type="ORF">SAMN04488024_10559</name>
</gene>
<evidence type="ECO:0000313" key="3">
    <source>
        <dbReference type="Proteomes" id="UP000199455"/>
    </source>
</evidence>
<proteinExistence type="predicted"/>
<evidence type="ECO:0000259" key="1">
    <source>
        <dbReference type="PROSITE" id="PS51186"/>
    </source>
</evidence>
<keyword evidence="3" id="KW-1185">Reference proteome</keyword>
<name>A0A1G6TLX4_9SPHI</name>
<dbReference type="Proteomes" id="UP000199455">
    <property type="component" value="Unassembled WGS sequence"/>
</dbReference>
<dbReference type="InterPro" id="IPR000182">
    <property type="entry name" value="GNAT_dom"/>
</dbReference>
<dbReference type="CDD" id="cd04301">
    <property type="entry name" value="NAT_SF"/>
    <property type="match status" value="1"/>
</dbReference>
<dbReference type="RefSeq" id="WP_090768944.1">
    <property type="nucleotide sequence ID" value="NZ_FMZH01000005.1"/>
</dbReference>
<dbReference type="PANTHER" id="PTHR43610:SF1">
    <property type="entry name" value="N-ACETYLTRANSFERASE DOMAIN-CONTAINING PROTEIN"/>
    <property type="match status" value="1"/>
</dbReference>
<dbReference type="Pfam" id="PF13302">
    <property type="entry name" value="Acetyltransf_3"/>
    <property type="match status" value="1"/>
</dbReference>
<dbReference type="InterPro" id="IPR016181">
    <property type="entry name" value="Acyl_CoA_acyltransferase"/>
</dbReference>
<keyword evidence="2" id="KW-0808">Transferase</keyword>
<reference evidence="3" key="1">
    <citation type="submission" date="2016-10" db="EMBL/GenBank/DDBJ databases">
        <authorList>
            <person name="Varghese N."/>
            <person name="Submissions S."/>
        </authorList>
    </citation>
    <scope>NUCLEOTIDE SEQUENCE [LARGE SCALE GENOMIC DNA]</scope>
    <source>
        <strain evidence="3">DSM 18609</strain>
    </source>
</reference>
<dbReference type="STRING" id="390242.SAMN04488024_10559"/>
<protein>
    <submittedName>
        <fullName evidence="2">Protein N-acetyltransferase, RimJ/RimL family</fullName>
    </submittedName>
</protein>
<dbReference type="AlphaFoldDB" id="A0A1G6TLX4"/>
<dbReference type="GO" id="GO:0016747">
    <property type="term" value="F:acyltransferase activity, transferring groups other than amino-acyl groups"/>
    <property type="evidence" value="ECO:0007669"/>
    <property type="project" value="InterPro"/>
</dbReference>
<dbReference type="Gene3D" id="3.40.630.30">
    <property type="match status" value="1"/>
</dbReference>
<dbReference type="PANTHER" id="PTHR43610">
    <property type="entry name" value="BLL6696 PROTEIN"/>
    <property type="match status" value="1"/>
</dbReference>
<feature type="domain" description="N-acetyltransferase" evidence="1">
    <location>
        <begin position="14"/>
        <end position="172"/>
    </location>
</feature>
<dbReference type="EMBL" id="FMZH01000005">
    <property type="protein sequence ID" value="SDD30029.1"/>
    <property type="molecule type" value="Genomic_DNA"/>
</dbReference>
<evidence type="ECO:0000313" key="2">
    <source>
        <dbReference type="EMBL" id="SDD30029.1"/>
    </source>
</evidence>
<accession>A0A1G6TLX4</accession>
<sequence>MYFDLQPTLANDLIQIVPLKETDFEALFAVASDPLIWEQHPNKDRYQREVFQNFFKGAIESKGAFIVYEKETGKIVGSSRYYDLDEADGAVAVGYTFIAREFWGKGHNRALKTLMFDYAFRFVDKIILHIGATNFRSQKATEKLGATKVGELEVAYYGEPVKWNFVYEIEKPTWKNRSL</sequence>
<dbReference type="SUPFAM" id="SSF55729">
    <property type="entry name" value="Acyl-CoA N-acyltransferases (Nat)"/>
    <property type="match status" value="1"/>
</dbReference>